<dbReference type="GO" id="GO:0015408">
    <property type="term" value="F:ABC-type ferric iron transporter activity"/>
    <property type="evidence" value="ECO:0007669"/>
    <property type="project" value="InterPro"/>
</dbReference>
<evidence type="ECO:0000256" key="11">
    <source>
        <dbReference type="ARBA" id="ARBA00066388"/>
    </source>
</evidence>
<dbReference type="Pfam" id="PF00005">
    <property type="entry name" value="ABC_tran"/>
    <property type="match status" value="1"/>
</dbReference>
<accession>A0A5D4SY49</accession>
<keyword evidence="8" id="KW-0472">Membrane</keyword>
<keyword evidence="7" id="KW-0406">Ion transport</keyword>
<evidence type="ECO:0000256" key="2">
    <source>
        <dbReference type="ARBA" id="ARBA00022475"/>
    </source>
</evidence>
<evidence type="ECO:0000256" key="3">
    <source>
        <dbReference type="ARBA" id="ARBA00022496"/>
    </source>
</evidence>
<keyword evidence="3" id="KW-0410">Iron transport</keyword>
<dbReference type="RefSeq" id="WP_148980388.1">
    <property type="nucleotide sequence ID" value="NZ_JBNILM010000011.1"/>
</dbReference>
<dbReference type="AlphaFoldDB" id="A0A5D4SY49"/>
<dbReference type="Gene3D" id="3.40.50.300">
    <property type="entry name" value="P-loop containing nucleotide triphosphate hydrolases"/>
    <property type="match status" value="1"/>
</dbReference>
<dbReference type="InterPro" id="IPR015853">
    <property type="entry name" value="ABC_transpr_FbpC"/>
</dbReference>
<dbReference type="OrthoDB" id="9790614at2"/>
<keyword evidence="2" id="KW-1003">Cell membrane</keyword>
<evidence type="ECO:0000256" key="8">
    <source>
        <dbReference type="ARBA" id="ARBA00023136"/>
    </source>
</evidence>
<dbReference type="InterPro" id="IPR050093">
    <property type="entry name" value="ABC_SmlMolc_Importer"/>
</dbReference>
<sequence>MNEKIVIKKLSKSYGEKCIISNMSLTIEQGEIISVVGPSGSGKSTLLKCLAGLEPVSAGSIKVGEKDITSMQANQRPIVMMFQQPLLFPHMTVLENVMSGLSFKRKGTKAERKEQAANFLMKVGLEGYGKNYPYELSGGQQQRVALARALITNPQLMLLDEPFSSIDNEKRDELRLWVRNLLKEEGIASLFITHDIEEAMLMGDRVVVFAEQKVQQIGKPMDVYEEPATPFVAKFYSDGLLIGKDAFIHSKKLTLVKELSEDCYQSHAGKVVQKKVKHGSLFYDIQIESLHQKLTLPSMENLEMGEHLWVSVKKEQDIVHFKNSL</sequence>
<gene>
    <name evidence="14" type="ORF">FZC75_19235</name>
</gene>
<dbReference type="GO" id="GO:0005524">
    <property type="term" value="F:ATP binding"/>
    <property type="evidence" value="ECO:0007669"/>
    <property type="project" value="UniProtKB-KW"/>
</dbReference>
<comment type="subunit">
    <text evidence="10">The complex is composed of two ATP-binding proteins (OpuCA), two transmembrane proteins (OpuCB and OpuCD) and a solute-binding protein (OpuCC).</text>
</comment>
<dbReference type="CDD" id="cd03259">
    <property type="entry name" value="ABC_Carb_Solutes_like"/>
    <property type="match status" value="1"/>
</dbReference>
<evidence type="ECO:0000256" key="12">
    <source>
        <dbReference type="ARBA" id="ARBA00070305"/>
    </source>
</evidence>
<dbReference type="EC" id="7.6.2.9" evidence="11"/>
<evidence type="ECO:0000313" key="15">
    <source>
        <dbReference type="Proteomes" id="UP000324517"/>
    </source>
</evidence>
<evidence type="ECO:0000313" key="14">
    <source>
        <dbReference type="EMBL" id="TYS67218.1"/>
    </source>
</evidence>
<evidence type="ECO:0000256" key="1">
    <source>
        <dbReference type="ARBA" id="ARBA00022448"/>
    </source>
</evidence>
<evidence type="ECO:0000256" key="9">
    <source>
        <dbReference type="ARBA" id="ARBA00052482"/>
    </source>
</evidence>
<evidence type="ECO:0000256" key="7">
    <source>
        <dbReference type="ARBA" id="ARBA00023065"/>
    </source>
</evidence>
<name>A0A5D4SY49_9BACI</name>
<dbReference type="SMART" id="SM00382">
    <property type="entry name" value="AAA"/>
    <property type="match status" value="1"/>
</dbReference>
<keyword evidence="4" id="KW-0547">Nucleotide-binding</keyword>
<evidence type="ECO:0000256" key="10">
    <source>
        <dbReference type="ARBA" id="ARBA00063934"/>
    </source>
</evidence>
<comment type="catalytic activity">
    <reaction evidence="9">
        <text>a quaternary ammonium(out) + ATP + H2O = a quaternary ammonium(in) + ADP + phosphate + H(+)</text>
        <dbReference type="Rhea" id="RHEA:11036"/>
        <dbReference type="ChEBI" id="CHEBI:15377"/>
        <dbReference type="ChEBI" id="CHEBI:15378"/>
        <dbReference type="ChEBI" id="CHEBI:30616"/>
        <dbReference type="ChEBI" id="CHEBI:35267"/>
        <dbReference type="ChEBI" id="CHEBI:43474"/>
        <dbReference type="ChEBI" id="CHEBI:456216"/>
        <dbReference type="EC" id="7.6.2.9"/>
    </reaction>
</comment>
<reference evidence="14 15" key="1">
    <citation type="submission" date="2019-08" db="EMBL/GenBank/DDBJ databases">
        <title>Bacillus genomes from the desert of Cuatro Cienegas, Coahuila.</title>
        <authorList>
            <person name="Olmedo-Alvarez G."/>
        </authorList>
    </citation>
    <scope>NUCLEOTIDE SEQUENCE [LARGE SCALE GENOMIC DNA]</scope>
    <source>
        <strain evidence="14 15">CH98b_3T</strain>
    </source>
</reference>
<dbReference type="EMBL" id="VTET01000013">
    <property type="protein sequence ID" value="TYS67218.1"/>
    <property type="molecule type" value="Genomic_DNA"/>
</dbReference>
<evidence type="ECO:0000256" key="6">
    <source>
        <dbReference type="ARBA" id="ARBA00023004"/>
    </source>
</evidence>
<keyword evidence="5 14" id="KW-0067">ATP-binding</keyword>
<protein>
    <recommendedName>
        <fullName evidence="12">Carnitine transport ATP-binding protein OpuCA</fullName>
        <ecNumber evidence="11">7.6.2.9</ecNumber>
    </recommendedName>
</protein>
<dbReference type="InterPro" id="IPR017871">
    <property type="entry name" value="ABC_transporter-like_CS"/>
</dbReference>
<organism evidence="14 15">
    <name type="scientific">Sutcliffiella horikoshii</name>
    <dbReference type="NCBI Taxonomy" id="79883"/>
    <lineage>
        <taxon>Bacteria</taxon>
        <taxon>Bacillati</taxon>
        <taxon>Bacillota</taxon>
        <taxon>Bacilli</taxon>
        <taxon>Bacillales</taxon>
        <taxon>Bacillaceae</taxon>
        <taxon>Sutcliffiella</taxon>
    </lineage>
</organism>
<keyword evidence="6" id="KW-0408">Iron</keyword>
<dbReference type="FunFam" id="3.40.50.300:FF:000425">
    <property type="entry name" value="Probable ABC transporter, ATP-binding subunit"/>
    <property type="match status" value="1"/>
</dbReference>
<dbReference type="GO" id="GO:0015418">
    <property type="term" value="F:ABC-type quaternary ammonium compound transporting activity"/>
    <property type="evidence" value="ECO:0007669"/>
    <property type="project" value="UniProtKB-EC"/>
</dbReference>
<keyword evidence="1" id="KW-0813">Transport</keyword>
<dbReference type="InterPro" id="IPR003593">
    <property type="entry name" value="AAA+_ATPase"/>
</dbReference>
<evidence type="ECO:0000256" key="5">
    <source>
        <dbReference type="ARBA" id="ARBA00022840"/>
    </source>
</evidence>
<dbReference type="PROSITE" id="PS00211">
    <property type="entry name" value="ABC_TRANSPORTER_1"/>
    <property type="match status" value="1"/>
</dbReference>
<dbReference type="InterPro" id="IPR003439">
    <property type="entry name" value="ABC_transporter-like_ATP-bd"/>
</dbReference>
<dbReference type="Proteomes" id="UP000324517">
    <property type="component" value="Unassembled WGS sequence"/>
</dbReference>
<dbReference type="PANTHER" id="PTHR42781">
    <property type="entry name" value="SPERMIDINE/PUTRESCINE IMPORT ATP-BINDING PROTEIN POTA"/>
    <property type="match status" value="1"/>
</dbReference>
<dbReference type="GO" id="GO:0016887">
    <property type="term" value="F:ATP hydrolysis activity"/>
    <property type="evidence" value="ECO:0007669"/>
    <property type="project" value="InterPro"/>
</dbReference>
<dbReference type="PROSITE" id="PS50893">
    <property type="entry name" value="ABC_TRANSPORTER_2"/>
    <property type="match status" value="1"/>
</dbReference>
<dbReference type="PANTHER" id="PTHR42781:SF4">
    <property type="entry name" value="SPERMIDINE_PUTRESCINE IMPORT ATP-BINDING PROTEIN POTA"/>
    <property type="match status" value="1"/>
</dbReference>
<dbReference type="InterPro" id="IPR027417">
    <property type="entry name" value="P-loop_NTPase"/>
</dbReference>
<proteinExistence type="predicted"/>
<evidence type="ECO:0000256" key="4">
    <source>
        <dbReference type="ARBA" id="ARBA00022741"/>
    </source>
</evidence>
<dbReference type="GO" id="GO:0016020">
    <property type="term" value="C:membrane"/>
    <property type="evidence" value="ECO:0007669"/>
    <property type="project" value="InterPro"/>
</dbReference>
<comment type="caution">
    <text evidence="14">The sequence shown here is derived from an EMBL/GenBank/DDBJ whole genome shotgun (WGS) entry which is preliminary data.</text>
</comment>
<evidence type="ECO:0000259" key="13">
    <source>
        <dbReference type="PROSITE" id="PS50893"/>
    </source>
</evidence>
<feature type="domain" description="ABC transporter" evidence="13">
    <location>
        <begin position="5"/>
        <end position="236"/>
    </location>
</feature>
<dbReference type="SUPFAM" id="SSF52540">
    <property type="entry name" value="P-loop containing nucleoside triphosphate hydrolases"/>
    <property type="match status" value="1"/>
</dbReference>